<organism evidence="4 5">
    <name type="scientific">Mycena chlorophos</name>
    <name type="common">Agaric fungus</name>
    <name type="synonym">Agaricus chlorophos</name>
    <dbReference type="NCBI Taxonomy" id="658473"/>
    <lineage>
        <taxon>Eukaryota</taxon>
        <taxon>Fungi</taxon>
        <taxon>Dikarya</taxon>
        <taxon>Basidiomycota</taxon>
        <taxon>Agaricomycotina</taxon>
        <taxon>Agaricomycetes</taxon>
        <taxon>Agaricomycetidae</taxon>
        <taxon>Agaricales</taxon>
        <taxon>Marasmiineae</taxon>
        <taxon>Mycenaceae</taxon>
        <taxon>Mycena</taxon>
    </lineage>
</organism>
<dbReference type="InterPro" id="IPR027417">
    <property type="entry name" value="P-loop_NTPase"/>
</dbReference>
<protein>
    <submittedName>
        <fullName evidence="4">Cell division GTP binding protein</fullName>
    </submittedName>
</protein>
<evidence type="ECO:0000259" key="3">
    <source>
        <dbReference type="PROSITE" id="PS51719"/>
    </source>
</evidence>
<evidence type="ECO:0000256" key="2">
    <source>
        <dbReference type="SAM" id="MobiDB-lite"/>
    </source>
</evidence>
<dbReference type="Pfam" id="PF00735">
    <property type="entry name" value="Septin"/>
    <property type="match status" value="1"/>
</dbReference>
<comment type="similarity">
    <text evidence="1">Belongs to the TRAFAC class TrmE-Era-EngA-EngB-Septin-like GTPase superfamily. Septin GTPase family.</text>
</comment>
<dbReference type="PROSITE" id="PS51719">
    <property type="entry name" value="G_SEPTIN"/>
    <property type="match status" value="1"/>
</dbReference>
<evidence type="ECO:0000313" key="4">
    <source>
        <dbReference type="EMBL" id="GAT53060.1"/>
    </source>
</evidence>
<keyword evidence="4" id="KW-0132">Cell division</keyword>
<keyword evidence="5" id="KW-1185">Reference proteome</keyword>
<feature type="domain" description="Septin-type G" evidence="3">
    <location>
        <begin position="408"/>
        <end position="541"/>
    </location>
</feature>
<name>A0ABQ0LPM2_MYCCL</name>
<dbReference type="Proteomes" id="UP000815677">
    <property type="component" value="Unassembled WGS sequence"/>
</dbReference>
<evidence type="ECO:0000256" key="1">
    <source>
        <dbReference type="RuleBase" id="RU004560"/>
    </source>
</evidence>
<reference evidence="4" key="1">
    <citation type="submission" date="2014-09" db="EMBL/GenBank/DDBJ databases">
        <title>Genome sequence of the luminous mushroom Mycena chlorophos for searching fungal bioluminescence genes.</title>
        <authorList>
            <person name="Tanaka Y."/>
            <person name="Kasuga D."/>
            <person name="Oba Y."/>
            <person name="Hase S."/>
            <person name="Sato K."/>
            <person name="Oba Y."/>
            <person name="Sakakibara Y."/>
        </authorList>
    </citation>
    <scope>NUCLEOTIDE SEQUENCE</scope>
</reference>
<keyword evidence="4" id="KW-0131">Cell cycle</keyword>
<keyword evidence="1" id="KW-0342">GTP-binding</keyword>
<proteinExistence type="inferred from homology"/>
<feature type="compositionally biased region" description="Basic residues" evidence="2">
    <location>
        <begin position="382"/>
        <end position="402"/>
    </location>
</feature>
<dbReference type="GO" id="GO:0051301">
    <property type="term" value="P:cell division"/>
    <property type="evidence" value="ECO:0007669"/>
    <property type="project" value="UniProtKB-KW"/>
</dbReference>
<dbReference type="InterPro" id="IPR030379">
    <property type="entry name" value="G_SEPTIN_dom"/>
</dbReference>
<dbReference type="PANTHER" id="PTHR18884">
    <property type="entry name" value="SEPTIN"/>
    <property type="match status" value="1"/>
</dbReference>
<feature type="region of interest" description="Disordered" evidence="2">
    <location>
        <begin position="371"/>
        <end position="402"/>
    </location>
</feature>
<accession>A0ABQ0LPM2</accession>
<sequence>MWRMEWVQFWRLPNARNELGGSCVVLRARPRRRCRDILAKNAVFVPLHWLFRMTSMATSPSSNSSLPLRRMRRTQSTSWGSPKKRLPATPRYQTDAARTMVAGYCRNKRCGLDYATPPEGVFRHTFSRDLLRTLKDEAVSFVVHDPQRPSTLRQTLHFAAPRLAQQDLDGVCDERSPLGDPPAKYLHASEILWSLSYTIHLNTKHLIRRKLTHPAEFWERGHELFRTTPETFPVAFLEGDLLDHAFLPVPADATTPSEIPSLASLSSLAPLIGRASVIHMAYLFHVFIEQHVDIAQRVAGLLSPLPGSIILGSIPKIREPLYTLIAPIVALFGVSFVYCSPHAVVLCGASGVRIPYMSQLSRPLRFRRAREAEDGDPGPFACHRRERRQAAPQHRRHARVRRPGQQLNENCWDPIIKYIKDQHSAYLRKELTAMRDRYIKDTRIHCCLFFLNPTGHSLRPIDVIVMKKLLDVVNIVPVNVKSDSLIPEEKAAFKAKIREELVYHNIRLYPFDTDEEDEEESALNETIRQKIPFAIVGSETN</sequence>
<evidence type="ECO:0000313" key="5">
    <source>
        <dbReference type="Proteomes" id="UP000815677"/>
    </source>
</evidence>
<feature type="compositionally biased region" description="Low complexity" evidence="2">
    <location>
        <begin position="57"/>
        <end position="68"/>
    </location>
</feature>
<dbReference type="Gene3D" id="3.40.50.300">
    <property type="entry name" value="P-loop containing nucleotide triphosphate hydrolases"/>
    <property type="match status" value="1"/>
</dbReference>
<gene>
    <name evidence="4" type="ORF">MCHLO_10060</name>
</gene>
<dbReference type="EMBL" id="DF848086">
    <property type="protein sequence ID" value="GAT53060.1"/>
    <property type="molecule type" value="Genomic_DNA"/>
</dbReference>
<feature type="region of interest" description="Disordered" evidence="2">
    <location>
        <begin position="57"/>
        <end position="88"/>
    </location>
</feature>
<keyword evidence="1" id="KW-0547">Nucleotide-binding</keyword>
<feature type="non-terminal residue" evidence="4">
    <location>
        <position position="541"/>
    </location>
</feature>